<dbReference type="STRING" id="6669.E9G596"/>
<dbReference type="eggNOG" id="ENOG502QVK4">
    <property type="taxonomic scope" value="Eukaryota"/>
</dbReference>
<organism evidence="2 3">
    <name type="scientific">Daphnia pulex</name>
    <name type="common">Water flea</name>
    <dbReference type="NCBI Taxonomy" id="6669"/>
    <lineage>
        <taxon>Eukaryota</taxon>
        <taxon>Metazoa</taxon>
        <taxon>Ecdysozoa</taxon>
        <taxon>Arthropoda</taxon>
        <taxon>Crustacea</taxon>
        <taxon>Branchiopoda</taxon>
        <taxon>Diplostraca</taxon>
        <taxon>Cladocera</taxon>
        <taxon>Anomopoda</taxon>
        <taxon>Daphniidae</taxon>
        <taxon>Daphnia</taxon>
    </lineage>
</organism>
<gene>
    <name evidence="2" type="ORF">DAPPUDRAFT_300339</name>
</gene>
<evidence type="ECO:0000313" key="2">
    <source>
        <dbReference type="EMBL" id="EFX85672.1"/>
    </source>
</evidence>
<dbReference type="EMBL" id="GL732532">
    <property type="protein sequence ID" value="EFX85672.1"/>
    <property type="molecule type" value="Genomic_DNA"/>
</dbReference>
<accession>E9G596</accession>
<evidence type="ECO:0000256" key="1">
    <source>
        <dbReference type="SAM" id="SignalP"/>
    </source>
</evidence>
<dbReference type="PhylomeDB" id="E9G596"/>
<dbReference type="HOGENOM" id="CLU_025135_0_0_1"/>
<dbReference type="OrthoDB" id="5406275at2759"/>
<reference evidence="2 3" key="1">
    <citation type="journal article" date="2011" name="Science">
        <title>The ecoresponsive genome of Daphnia pulex.</title>
        <authorList>
            <person name="Colbourne J.K."/>
            <person name="Pfrender M.E."/>
            <person name="Gilbert D."/>
            <person name="Thomas W.K."/>
            <person name="Tucker A."/>
            <person name="Oakley T.H."/>
            <person name="Tokishita S."/>
            <person name="Aerts A."/>
            <person name="Arnold G.J."/>
            <person name="Basu M.K."/>
            <person name="Bauer D.J."/>
            <person name="Caceres C.E."/>
            <person name="Carmel L."/>
            <person name="Casola C."/>
            <person name="Choi J.H."/>
            <person name="Detter J.C."/>
            <person name="Dong Q."/>
            <person name="Dusheyko S."/>
            <person name="Eads B.D."/>
            <person name="Frohlich T."/>
            <person name="Geiler-Samerotte K.A."/>
            <person name="Gerlach D."/>
            <person name="Hatcher P."/>
            <person name="Jogdeo S."/>
            <person name="Krijgsveld J."/>
            <person name="Kriventseva E.V."/>
            <person name="Kultz D."/>
            <person name="Laforsch C."/>
            <person name="Lindquist E."/>
            <person name="Lopez J."/>
            <person name="Manak J.R."/>
            <person name="Muller J."/>
            <person name="Pangilinan J."/>
            <person name="Patwardhan R.P."/>
            <person name="Pitluck S."/>
            <person name="Pritham E.J."/>
            <person name="Rechtsteiner A."/>
            <person name="Rho M."/>
            <person name="Rogozin I.B."/>
            <person name="Sakarya O."/>
            <person name="Salamov A."/>
            <person name="Schaack S."/>
            <person name="Shapiro H."/>
            <person name="Shiga Y."/>
            <person name="Skalitzky C."/>
            <person name="Smith Z."/>
            <person name="Souvorov A."/>
            <person name="Sung W."/>
            <person name="Tang Z."/>
            <person name="Tsuchiya D."/>
            <person name="Tu H."/>
            <person name="Vos H."/>
            <person name="Wang M."/>
            <person name="Wolf Y.I."/>
            <person name="Yamagata H."/>
            <person name="Yamada T."/>
            <person name="Ye Y."/>
            <person name="Shaw J.R."/>
            <person name="Andrews J."/>
            <person name="Crease T.J."/>
            <person name="Tang H."/>
            <person name="Lucas S.M."/>
            <person name="Robertson H.M."/>
            <person name="Bork P."/>
            <person name="Koonin E.V."/>
            <person name="Zdobnov E.M."/>
            <person name="Grigoriev I.V."/>
            <person name="Lynch M."/>
            <person name="Boore J.L."/>
        </authorList>
    </citation>
    <scope>NUCLEOTIDE SEQUENCE [LARGE SCALE GENOMIC DNA]</scope>
</reference>
<sequence length="709" mass="82000">MAAACRRNVFVLVLASIVISSSTASPSLLDLKRERDLAKALLLANSTTTPSPPSNELTCEEKFKNAEKFSFDETSLNTDMRRLMESYHNWGELLAPAPVAISTLGQLIIMSTQRLDFPININVPTGGFKHIKYPTSFRTTSLQISHQGYLAFLRAHTNMDKIRMYSSNTPTHIKDATRYLMTREEFYMFNLLPLSLRRIQETADLSKQLSQEVADEFSRVIGLIRETIAAVSETTNYKRDELEQIQDEANLSQFSRNILQSEIKMLDDKDKMLSNMLNSFGARQKNIFIRTIYGSENFVINLNKDRLSQTEGRHQRHKNVFYGKNNWHYTFYDRQVKSDRCADQNTQHLSNVLVTVGQYRLKYESWQNSRATRPFNGLEDVSKLQQIFITMVRCDSVVELMDKGGRLVNMLQSAKFELLQKNSMRPGAEEMDDLIRIIHHVRVSAKVQEKSVVNSTNFRGESLVDMWEFSFKHQLQMLQSMINTTTDILNVNHRQMELQRKKNEEIIGRIKQLDLTKISHKEAIEALNDGLEVLRLLQRDWLKLIEFYEKMSRFISKATEEIVALVEVVRVMSKDVSNLDDDEMFGNLLEAVEKSNQAAFLIHGVSEMYVNVSQNFIMDRVANLDNMMNINVNNVGLSKVLEEQRLLKESAQTAYDGIIQYIKDEEVTLKNKLLERRNQIMDEYQWMMDCAESVDREFSITNRGDPVNQ</sequence>
<dbReference type="AlphaFoldDB" id="E9G596"/>
<proteinExistence type="predicted"/>
<feature type="signal peptide" evidence="1">
    <location>
        <begin position="1"/>
        <end position="24"/>
    </location>
</feature>
<feature type="chain" id="PRO_5003240039" evidence="1">
    <location>
        <begin position="25"/>
        <end position="709"/>
    </location>
</feature>
<keyword evidence="3" id="KW-1185">Reference proteome</keyword>
<protein>
    <submittedName>
        <fullName evidence="2">Uncharacterized protein</fullName>
    </submittedName>
</protein>
<dbReference type="Proteomes" id="UP000000305">
    <property type="component" value="Unassembled WGS sequence"/>
</dbReference>
<dbReference type="PANTHER" id="PTHR33488:SF2">
    <property type="entry name" value="EARLY ENDOSOME ANTIGEN 1-LIKE"/>
    <property type="match status" value="1"/>
</dbReference>
<dbReference type="OMA" id="TEDKINW"/>
<dbReference type="InParanoid" id="E9G596"/>
<dbReference type="KEGG" id="dpx:DAPPUDRAFT_300339"/>
<name>E9G596_DAPPU</name>
<keyword evidence="1" id="KW-0732">Signal</keyword>
<dbReference type="PANTHER" id="PTHR33488">
    <property type="entry name" value="ZGC:162509"/>
    <property type="match status" value="1"/>
</dbReference>
<evidence type="ECO:0000313" key="3">
    <source>
        <dbReference type="Proteomes" id="UP000000305"/>
    </source>
</evidence>